<keyword evidence="5" id="KW-0206">Cytoskeleton</keyword>
<dbReference type="CDD" id="cd23351">
    <property type="entry name" value="beta-trefoil_singed_rpt2"/>
    <property type="match status" value="1"/>
</dbReference>
<sequence length="517" mass="58580">MEGTNGSNIGLDLNGCDDIFALNQKTGCWTIGLINSRYNYLTAESFGYKLSVHSSNMKKKQMWTLEPDPTSNGENIIYLKSFLNKYLAVDSFGNVICNSDEKEEGSKFQITLVEDGSGRWALKNVVRRYFLGADIDQLTCTAKAPKNDAELWTVQLVVRPQMNLRSVGRKRFARLSENLDEIYVDANIPWGADTLFTLEFLRECGRYAIHTCNNKYLSITGKLVDTCNKDCHFFVEYHSGQLALKDKHGAYLSPIGSKAVLKTRSNSVTKDELFSIEDSLPQASFAAALNNRFVSVKQGVDVTANQEEISDHETFLLEYEWNSEKWHIRTMQDKYWKLEAGGGIQAVGDKRSTFTLFDLVWQPDGSVAFRADNGRYIITKRSGHLYATSNVVDDNCKYFFYLVNRPVLVLKYTDGFVGLRSEDKPKLQVDRVNYETIVVERAEKGMVYFKGQNGKYWHADSECVTVDSDTPEGYYLELRAPTRLAIKNSSGNYFTASSHDGFCLGDTSIEKATLWEF</sequence>
<comment type="subcellular location">
    <subcellularLocation>
        <location evidence="1">Cytoplasm</location>
        <location evidence="1">Cytoskeleton</location>
    </subcellularLocation>
</comment>
<feature type="domain" description="Fascin-like" evidence="6">
    <location>
        <begin position="39"/>
        <end position="154"/>
    </location>
</feature>
<accession>A0AAW1V3X7</accession>
<gene>
    <name evidence="7" type="ORF">WA026_000464</name>
</gene>
<feature type="domain" description="Fascin-like" evidence="6">
    <location>
        <begin position="290"/>
        <end position="395"/>
    </location>
</feature>
<reference evidence="7 8" key="1">
    <citation type="submission" date="2023-03" db="EMBL/GenBank/DDBJ databases">
        <title>Genome insight into feeding habits of ladybird beetles.</title>
        <authorList>
            <person name="Li H.-S."/>
            <person name="Huang Y.-H."/>
            <person name="Pang H."/>
        </authorList>
    </citation>
    <scope>NUCLEOTIDE SEQUENCE [LARGE SCALE GENOMIC DNA]</scope>
    <source>
        <strain evidence="7">SYSU_2023b</strain>
        <tissue evidence="7">Whole body</tissue>
    </source>
</reference>
<evidence type="ECO:0000313" key="7">
    <source>
        <dbReference type="EMBL" id="KAK9888195.1"/>
    </source>
</evidence>
<dbReference type="PANTHER" id="PTHR10551">
    <property type="entry name" value="FASCIN"/>
    <property type="match status" value="1"/>
</dbReference>
<dbReference type="Gene3D" id="2.80.10.50">
    <property type="match status" value="4"/>
</dbReference>
<feature type="domain" description="Fascin-like" evidence="6">
    <location>
        <begin position="432"/>
        <end position="517"/>
    </location>
</feature>
<dbReference type="GO" id="GO:0030674">
    <property type="term" value="F:protein-macromolecule adaptor activity"/>
    <property type="evidence" value="ECO:0007669"/>
    <property type="project" value="InterPro"/>
</dbReference>
<evidence type="ECO:0000256" key="1">
    <source>
        <dbReference type="ARBA" id="ARBA00004245"/>
    </source>
</evidence>
<dbReference type="SUPFAM" id="SSF50405">
    <property type="entry name" value="Actin-crosslinking proteins"/>
    <property type="match status" value="4"/>
</dbReference>
<feature type="domain" description="Fascin-like" evidence="6">
    <location>
        <begin position="163"/>
        <end position="275"/>
    </location>
</feature>
<evidence type="ECO:0000256" key="4">
    <source>
        <dbReference type="ARBA" id="ARBA00023203"/>
    </source>
</evidence>
<dbReference type="GO" id="GO:0015629">
    <property type="term" value="C:actin cytoskeleton"/>
    <property type="evidence" value="ECO:0007669"/>
    <property type="project" value="TreeGrafter"/>
</dbReference>
<dbReference type="InterPro" id="IPR022768">
    <property type="entry name" value="Fascin-like_dom"/>
</dbReference>
<dbReference type="FunFam" id="2.80.10.50:FF:000010">
    <property type="entry name" value="Fascin"/>
    <property type="match status" value="1"/>
</dbReference>
<dbReference type="PANTHER" id="PTHR10551:SF9">
    <property type="entry name" value="FASCIN-2"/>
    <property type="match status" value="1"/>
</dbReference>
<dbReference type="AlphaFoldDB" id="A0AAW1V3X7"/>
<keyword evidence="3" id="KW-0963">Cytoplasm</keyword>
<protein>
    <recommendedName>
        <fullName evidence="6">Fascin-like domain-containing protein</fullName>
    </recommendedName>
</protein>
<evidence type="ECO:0000256" key="3">
    <source>
        <dbReference type="ARBA" id="ARBA00022490"/>
    </source>
</evidence>
<dbReference type="InterPro" id="IPR024703">
    <property type="entry name" value="Fascin_metazoans"/>
</dbReference>
<evidence type="ECO:0000256" key="5">
    <source>
        <dbReference type="ARBA" id="ARBA00023212"/>
    </source>
</evidence>
<dbReference type="FunFam" id="2.80.10.50:FF:000015">
    <property type="entry name" value="Fascin"/>
    <property type="match status" value="1"/>
</dbReference>
<dbReference type="GO" id="GO:0005737">
    <property type="term" value="C:cytoplasm"/>
    <property type="evidence" value="ECO:0007669"/>
    <property type="project" value="TreeGrafter"/>
</dbReference>
<evidence type="ECO:0000313" key="8">
    <source>
        <dbReference type="Proteomes" id="UP001431783"/>
    </source>
</evidence>
<dbReference type="InterPro" id="IPR010431">
    <property type="entry name" value="Fascin"/>
</dbReference>
<keyword evidence="8" id="KW-1185">Reference proteome</keyword>
<dbReference type="PIRSF" id="PIRSF005682">
    <property type="entry name" value="Fascin"/>
    <property type="match status" value="1"/>
</dbReference>
<dbReference type="GO" id="GO:0051017">
    <property type="term" value="P:actin filament bundle assembly"/>
    <property type="evidence" value="ECO:0007669"/>
    <property type="project" value="TreeGrafter"/>
</dbReference>
<dbReference type="InterPro" id="IPR008999">
    <property type="entry name" value="Actin-crosslinking"/>
</dbReference>
<proteinExistence type="inferred from homology"/>
<dbReference type="FunFam" id="2.80.10.50:FF:000008">
    <property type="entry name" value="Fascin"/>
    <property type="match status" value="1"/>
</dbReference>
<organism evidence="7 8">
    <name type="scientific">Henosepilachna vigintioctopunctata</name>
    <dbReference type="NCBI Taxonomy" id="420089"/>
    <lineage>
        <taxon>Eukaryota</taxon>
        <taxon>Metazoa</taxon>
        <taxon>Ecdysozoa</taxon>
        <taxon>Arthropoda</taxon>
        <taxon>Hexapoda</taxon>
        <taxon>Insecta</taxon>
        <taxon>Pterygota</taxon>
        <taxon>Neoptera</taxon>
        <taxon>Endopterygota</taxon>
        <taxon>Coleoptera</taxon>
        <taxon>Polyphaga</taxon>
        <taxon>Cucujiformia</taxon>
        <taxon>Coccinelloidea</taxon>
        <taxon>Coccinellidae</taxon>
        <taxon>Epilachninae</taxon>
        <taxon>Epilachnini</taxon>
        <taxon>Henosepilachna</taxon>
    </lineage>
</organism>
<dbReference type="GO" id="GO:0007163">
    <property type="term" value="P:establishment or maintenance of cell polarity"/>
    <property type="evidence" value="ECO:0007669"/>
    <property type="project" value="TreeGrafter"/>
</dbReference>
<comment type="caution">
    <text evidence="7">The sequence shown here is derived from an EMBL/GenBank/DDBJ whole genome shotgun (WGS) entry which is preliminary data.</text>
</comment>
<name>A0AAW1V3X7_9CUCU</name>
<dbReference type="GO" id="GO:0051015">
    <property type="term" value="F:actin filament binding"/>
    <property type="evidence" value="ECO:0007669"/>
    <property type="project" value="InterPro"/>
</dbReference>
<keyword evidence="4" id="KW-0009">Actin-binding</keyword>
<dbReference type="Pfam" id="PF06268">
    <property type="entry name" value="Fascin"/>
    <property type="match status" value="4"/>
</dbReference>
<evidence type="ECO:0000259" key="6">
    <source>
        <dbReference type="Pfam" id="PF06268"/>
    </source>
</evidence>
<evidence type="ECO:0000256" key="2">
    <source>
        <dbReference type="ARBA" id="ARBA00007415"/>
    </source>
</evidence>
<dbReference type="Proteomes" id="UP001431783">
    <property type="component" value="Unassembled WGS sequence"/>
</dbReference>
<dbReference type="EMBL" id="JARQZJ010000121">
    <property type="protein sequence ID" value="KAK9888195.1"/>
    <property type="molecule type" value="Genomic_DNA"/>
</dbReference>
<comment type="similarity">
    <text evidence="2">Belongs to the fascin family.</text>
</comment>
<dbReference type="GO" id="GO:0016477">
    <property type="term" value="P:cell migration"/>
    <property type="evidence" value="ECO:0007669"/>
    <property type="project" value="TreeGrafter"/>
</dbReference>